<reference evidence="3" key="1">
    <citation type="journal article" date="2023" name="Genome Biol. Evol.">
        <title>First Whole Genome Sequence and Flow Cytometry Genome Size Data for the Lichen-Forming Fungus Ramalina farinacea (Ascomycota).</title>
        <authorList>
            <person name="Llewellyn T."/>
            <person name="Mian S."/>
            <person name="Hill R."/>
            <person name="Leitch I.J."/>
            <person name="Gaya E."/>
        </authorList>
    </citation>
    <scope>NUCLEOTIDE SEQUENCE</scope>
    <source>
        <strain evidence="3">LIQ254RAFAR</strain>
    </source>
</reference>
<protein>
    <recommendedName>
        <fullName evidence="2">AD domain-containing protein</fullName>
    </recommendedName>
</protein>
<feature type="compositionally biased region" description="Low complexity" evidence="1">
    <location>
        <begin position="206"/>
        <end position="225"/>
    </location>
</feature>
<dbReference type="EMBL" id="JAPUFD010000010">
    <property type="protein sequence ID" value="MDI1489864.1"/>
    <property type="molecule type" value="Genomic_DNA"/>
</dbReference>
<evidence type="ECO:0000313" key="3">
    <source>
        <dbReference type="EMBL" id="MDI1489864.1"/>
    </source>
</evidence>
<feature type="domain" description="AD" evidence="2">
    <location>
        <begin position="102"/>
        <end position="199"/>
    </location>
</feature>
<dbReference type="InterPro" id="IPR047574">
    <property type="entry name" value="AD"/>
</dbReference>
<dbReference type="SMART" id="SM00995">
    <property type="entry name" value="AD"/>
    <property type="match status" value="1"/>
</dbReference>
<name>A0AA43QQI2_9LECA</name>
<accession>A0AA43QQI2</accession>
<feature type="region of interest" description="Disordered" evidence="1">
    <location>
        <begin position="197"/>
        <end position="225"/>
    </location>
</feature>
<comment type="caution">
    <text evidence="3">The sequence shown here is derived from an EMBL/GenBank/DDBJ whole genome shotgun (WGS) entry which is preliminary data.</text>
</comment>
<dbReference type="PROSITE" id="PS52001">
    <property type="entry name" value="AD"/>
    <property type="match status" value="1"/>
</dbReference>
<keyword evidence="4" id="KW-1185">Reference proteome</keyword>
<dbReference type="InterPro" id="IPR039683">
    <property type="entry name" value="Lsm12-like"/>
</dbReference>
<gene>
    <name evidence="3" type="ORF">OHK93_001063</name>
</gene>
<evidence type="ECO:0000313" key="4">
    <source>
        <dbReference type="Proteomes" id="UP001161017"/>
    </source>
</evidence>
<dbReference type="PANTHER" id="PTHR13542">
    <property type="entry name" value="LSM12 HOMOLOG"/>
    <property type="match status" value="1"/>
</dbReference>
<dbReference type="Pfam" id="PF09793">
    <property type="entry name" value="AD"/>
    <property type="match status" value="1"/>
</dbReference>
<evidence type="ECO:0000256" key="1">
    <source>
        <dbReference type="SAM" id="MobiDB-lite"/>
    </source>
</evidence>
<dbReference type="InterPro" id="IPR019181">
    <property type="entry name" value="LSM12_ABD"/>
</dbReference>
<organism evidence="3 4">
    <name type="scientific">Ramalina farinacea</name>
    <dbReference type="NCBI Taxonomy" id="258253"/>
    <lineage>
        <taxon>Eukaryota</taxon>
        <taxon>Fungi</taxon>
        <taxon>Dikarya</taxon>
        <taxon>Ascomycota</taxon>
        <taxon>Pezizomycotina</taxon>
        <taxon>Lecanoromycetes</taxon>
        <taxon>OSLEUM clade</taxon>
        <taxon>Lecanoromycetidae</taxon>
        <taxon>Lecanorales</taxon>
        <taxon>Lecanorineae</taxon>
        <taxon>Ramalinaceae</taxon>
        <taxon>Ramalina</taxon>
    </lineage>
</organism>
<proteinExistence type="predicted"/>
<evidence type="ECO:0000259" key="2">
    <source>
        <dbReference type="PROSITE" id="PS52001"/>
    </source>
</evidence>
<sequence length="225" mass="24171">MADTAKWPNNAAGKTRAGIESREWTQQLLNVSIGARVRVQTAPPSPKTLEGNVFTICPQMALLAISTGPPSSPTHHILPFSALSSLAVLSLPSTSATSRNIGPLDTTALLDRANTAVATAKEKAAKVNKGVGREIQEIFDALDKQFSARWKEKDIIVMERVVLRGPGYRVEDCKVITKDGEGLLGRVKKVLENERKRALQREGSKPVKPAVPTIVPAVPAPRKGG</sequence>
<dbReference type="Proteomes" id="UP001161017">
    <property type="component" value="Unassembled WGS sequence"/>
</dbReference>
<dbReference type="AlphaFoldDB" id="A0AA43QQI2"/>